<dbReference type="EMBL" id="BARS01027738">
    <property type="protein sequence ID" value="GAG00713.1"/>
    <property type="molecule type" value="Genomic_DNA"/>
</dbReference>
<reference evidence="2" key="1">
    <citation type="journal article" date="2014" name="Front. Microbiol.">
        <title>High frequency of phylogenetically diverse reductive dehalogenase-homologous genes in deep subseafloor sedimentary metagenomes.</title>
        <authorList>
            <person name="Kawai M."/>
            <person name="Futagami T."/>
            <person name="Toyoda A."/>
            <person name="Takaki Y."/>
            <person name="Nishi S."/>
            <person name="Hori S."/>
            <person name="Arai W."/>
            <person name="Tsubouchi T."/>
            <person name="Morono Y."/>
            <person name="Uchiyama I."/>
            <person name="Ito T."/>
            <person name="Fujiyama A."/>
            <person name="Inagaki F."/>
            <person name="Takami H."/>
        </authorList>
    </citation>
    <scope>NUCLEOTIDE SEQUENCE</scope>
    <source>
        <strain evidence="2">Expedition CK06-06</strain>
    </source>
</reference>
<keyword evidence="1" id="KW-1133">Transmembrane helix</keyword>
<dbReference type="AlphaFoldDB" id="X0UK29"/>
<organism evidence="2">
    <name type="scientific">marine sediment metagenome</name>
    <dbReference type="NCBI Taxonomy" id="412755"/>
    <lineage>
        <taxon>unclassified sequences</taxon>
        <taxon>metagenomes</taxon>
        <taxon>ecological metagenomes</taxon>
    </lineage>
</organism>
<gene>
    <name evidence="2" type="ORF">S01H1_43533</name>
</gene>
<proteinExistence type="predicted"/>
<name>X0UK29_9ZZZZ</name>
<protein>
    <recommendedName>
        <fullName evidence="3">Aerotolerance regulator N-terminal domain-containing protein</fullName>
    </recommendedName>
</protein>
<keyword evidence="1" id="KW-0472">Membrane</keyword>
<evidence type="ECO:0000256" key="1">
    <source>
        <dbReference type="SAM" id="Phobius"/>
    </source>
</evidence>
<evidence type="ECO:0008006" key="3">
    <source>
        <dbReference type="Google" id="ProtNLM"/>
    </source>
</evidence>
<sequence length="77" mass="8560">MGVSFLRPEFLLLLPVAAGLLWHSARVSYADLRGARRWFVWTTRSIIVLALILALAGAQLVKRSDNMVVVFAVDASY</sequence>
<evidence type="ECO:0000313" key="2">
    <source>
        <dbReference type="EMBL" id="GAG00713.1"/>
    </source>
</evidence>
<keyword evidence="1" id="KW-0812">Transmembrane</keyword>
<accession>X0UK29</accession>
<feature type="non-terminal residue" evidence="2">
    <location>
        <position position="77"/>
    </location>
</feature>
<feature type="transmembrane region" description="Helical" evidence="1">
    <location>
        <begin position="40"/>
        <end position="61"/>
    </location>
</feature>
<comment type="caution">
    <text evidence="2">The sequence shown here is derived from an EMBL/GenBank/DDBJ whole genome shotgun (WGS) entry which is preliminary data.</text>
</comment>